<dbReference type="InterPro" id="IPR050553">
    <property type="entry name" value="Thioredoxin_ResA/DsbE_sf"/>
</dbReference>
<reference evidence="2 3" key="1">
    <citation type="submission" date="2018-01" db="EMBL/GenBank/DDBJ databases">
        <title>The draft genome of Hanstruepera neustonica JCM19743.</title>
        <authorList>
            <person name="He R.-H."/>
            <person name="Du Z.-J."/>
        </authorList>
    </citation>
    <scope>NUCLEOTIDE SEQUENCE [LARGE SCALE GENOMIC DNA]</scope>
    <source>
        <strain evidence="2 3">JCM19743</strain>
    </source>
</reference>
<dbReference type="PROSITE" id="PS51352">
    <property type="entry name" value="THIOREDOXIN_2"/>
    <property type="match status" value="1"/>
</dbReference>
<dbReference type="InterPro" id="IPR013740">
    <property type="entry name" value="Redoxin"/>
</dbReference>
<accession>A0A2K1DXC3</accession>
<dbReference type="PANTHER" id="PTHR42852">
    <property type="entry name" value="THIOL:DISULFIDE INTERCHANGE PROTEIN DSBE"/>
    <property type="match status" value="1"/>
</dbReference>
<feature type="domain" description="Thioredoxin" evidence="1">
    <location>
        <begin position="244"/>
        <end position="402"/>
    </location>
</feature>
<evidence type="ECO:0000259" key="1">
    <source>
        <dbReference type="PROSITE" id="PS51352"/>
    </source>
</evidence>
<dbReference type="EMBL" id="POWF01000007">
    <property type="protein sequence ID" value="PNQ72643.1"/>
    <property type="molecule type" value="Genomic_DNA"/>
</dbReference>
<dbReference type="PANTHER" id="PTHR42852:SF13">
    <property type="entry name" value="PROTEIN DIPZ"/>
    <property type="match status" value="1"/>
</dbReference>
<organism evidence="2 3">
    <name type="scientific">Hanstruepera neustonica</name>
    <dbReference type="NCBI Taxonomy" id="1445657"/>
    <lineage>
        <taxon>Bacteria</taxon>
        <taxon>Pseudomonadati</taxon>
        <taxon>Bacteroidota</taxon>
        <taxon>Flavobacteriia</taxon>
        <taxon>Flavobacteriales</taxon>
        <taxon>Flavobacteriaceae</taxon>
        <taxon>Hanstruepera</taxon>
    </lineage>
</organism>
<proteinExistence type="predicted"/>
<comment type="caution">
    <text evidence="2">The sequence shown here is derived from an EMBL/GenBank/DDBJ whole genome shotgun (WGS) entry which is preliminary data.</text>
</comment>
<evidence type="ECO:0000313" key="3">
    <source>
        <dbReference type="Proteomes" id="UP000236641"/>
    </source>
</evidence>
<dbReference type="Pfam" id="PF08534">
    <property type="entry name" value="Redoxin"/>
    <property type="match status" value="1"/>
</dbReference>
<dbReference type="GO" id="GO:0016491">
    <property type="term" value="F:oxidoreductase activity"/>
    <property type="evidence" value="ECO:0007669"/>
    <property type="project" value="InterPro"/>
</dbReference>
<keyword evidence="3" id="KW-1185">Reference proteome</keyword>
<dbReference type="InterPro" id="IPR036249">
    <property type="entry name" value="Thioredoxin-like_sf"/>
</dbReference>
<dbReference type="CDD" id="cd02966">
    <property type="entry name" value="TlpA_like_family"/>
    <property type="match status" value="1"/>
</dbReference>
<gene>
    <name evidence="2" type="ORF">C1T31_10875</name>
</gene>
<dbReference type="AlphaFoldDB" id="A0A2K1DXC3"/>
<dbReference type="PROSITE" id="PS51257">
    <property type="entry name" value="PROKAR_LIPOPROTEIN"/>
    <property type="match status" value="1"/>
</dbReference>
<dbReference type="RefSeq" id="WP_103052523.1">
    <property type="nucleotide sequence ID" value="NZ_POWF01000007.1"/>
</dbReference>
<evidence type="ECO:0000313" key="2">
    <source>
        <dbReference type="EMBL" id="PNQ72643.1"/>
    </source>
</evidence>
<dbReference type="Gene3D" id="3.40.30.10">
    <property type="entry name" value="Glutaredoxin"/>
    <property type="match status" value="1"/>
</dbReference>
<dbReference type="InterPro" id="IPR013766">
    <property type="entry name" value="Thioredoxin_domain"/>
</dbReference>
<sequence>MRYLIFSLVFITLFSCKTDNKTEAKNKSKTLETVTYRVALDLNNGVELPFLMEVTSSTTAKVYNADEVIEIDEIAYENDSVYIKTPVFQAYLVAKINEDGSLTGNYVKEALNRYVPFVATQSDVRFKTNEPSKSDVSGNWETVFSPDSDDNRYIAKGVFKQTGNKVTGTFETTTGDYRFLEGVVSGTELKLSTFDGAHAFMFKATVTDSTMTGTFYSGNHWQEPFTAKRNANYELPDANSLTYLKEGYDKVAFSFPDANGNLVSLEDDRFKNKVVLVQLMGTWCPNCLDESKYLSKYYQEHQDDGLEIVALAFEYVKTEDQAFKNIQRLQERIGITYPILLAQTGTSNKAKAQEKLPMLNQVLSYPTTIFIDKTGQVRKIHTGFNGPATSEKYTQFTTEFEGFVGELLAE</sequence>
<dbReference type="SUPFAM" id="SSF52833">
    <property type="entry name" value="Thioredoxin-like"/>
    <property type="match status" value="1"/>
</dbReference>
<dbReference type="Proteomes" id="UP000236641">
    <property type="component" value="Unassembled WGS sequence"/>
</dbReference>
<name>A0A2K1DXC3_9FLAO</name>
<dbReference type="OrthoDB" id="616241at2"/>
<protein>
    <submittedName>
        <fullName evidence="2">TlpA family protein disulfide reductase</fullName>
    </submittedName>
</protein>